<dbReference type="WBParaSite" id="HPBE_0001161301-mRNA-1">
    <property type="protein sequence ID" value="HPBE_0001161301-mRNA-1"/>
    <property type="gene ID" value="HPBE_0001161301"/>
</dbReference>
<comment type="caution">
    <text evidence="9">Lacks conserved residue(s) required for the propagation of feature annotation.</text>
</comment>
<accession>A0A183FU03</accession>
<dbReference type="EC" id="1.3.1.94" evidence="2 9"/>
<feature type="transmembrane region" description="Helical" evidence="9">
    <location>
        <begin position="35"/>
        <end position="54"/>
    </location>
</feature>
<evidence type="ECO:0000256" key="8">
    <source>
        <dbReference type="ARBA" id="ARBA00049427"/>
    </source>
</evidence>
<reference evidence="11 12" key="1">
    <citation type="submission" date="2018-11" db="EMBL/GenBank/DDBJ databases">
        <authorList>
            <consortium name="Pathogen Informatics"/>
        </authorList>
    </citation>
    <scope>NUCLEOTIDE SEQUENCE [LARGE SCALE GENOMIC DNA]</scope>
</reference>
<protein>
    <recommendedName>
        <fullName evidence="7 9">Polyprenal reductase</fullName>
        <ecNumber evidence="2 9">1.3.1.94</ecNumber>
    </recommendedName>
</protein>
<keyword evidence="4 9" id="KW-1133">Transmembrane helix</keyword>
<keyword evidence="12" id="KW-1185">Reference proteome</keyword>
<reference evidence="13" key="2">
    <citation type="submission" date="2019-09" db="UniProtKB">
        <authorList>
            <consortium name="WormBaseParasite"/>
        </authorList>
    </citation>
    <scope>IDENTIFICATION</scope>
</reference>
<keyword evidence="9" id="KW-0256">Endoplasmic reticulum</keyword>
<evidence type="ECO:0000313" key="11">
    <source>
        <dbReference type="EMBL" id="VDO89246.1"/>
    </source>
</evidence>
<feature type="transmembrane region" description="Helical" evidence="9">
    <location>
        <begin position="104"/>
        <end position="125"/>
    </location>
</feature>
<evidence type="ECO:0000313" key="12">
    <source>
        <dbReference type="Proteomes" id="UP000050761"/>
    </source>
</evidence>
<dbReference type="GO" id="GO:0006488">
    <property type="term" value="P:dolichol-linked oligosaccharide biosynthetic process"/>
    <property type="evidence" value="ECO:0007669"/>
    <property type="project" value="UniProtKB-UniRule"/>
</dbReference>
<comment type="function">
    <text evidence="9">Plays a key role in early steps of protein N-linked glycosylation by being involved in the conversion of polyprenol into dolichol. Acts as a polyprenal reductase that mediates the reduction of polyprenal into dolichal in a NADP-dependent mechanism. Dolichols are required for the synthesis of dolichol-linked monosaccharides and the oligosaccharide precursor used for N-glycosylation.</text>
</comment>
<keyword evidence="9" id="KW-0560">Oxidoreductase</keyword>
<sequence>MNLFHYVVGLIHYTILPLTIICESKGIADSRYGLMFTRSAISSWQWLGVGLFLYCNREQHFIAKDIAALRKAPDGSGLIFNYAHGICYGGWFDYVSCPHFLFEIGIYLSLWMFLSIFVLVNQLFAGQITHRWYRRTFKAYPETRKAVIPFIL</sequence>
<name>A0A183FU03_HELPZ</name>
<dbReference type="GO" id="GO:0005789">
    <property type="term" value="C:endoplasmic reticulum membrane"/>
    <property type="evidence" value="ECO:0007669"/>
    <property type="project" value="UniProtKB-SubCell"/>
</dbReference>
<evidence type="ECO:0000313" key="13">
    <source>
        <dbReference type="WBParaSite" id="HPBE_0001161301-mRNA-1"/>
    </source>
</evidence>
<evidence type="ECO:0000256" key="7">
    <source>
        <dbReference type="ARBA" id="ARBA00047186"/>
    </source>
</evidence>
<dbReference type="InterPro" id="IPR001104">
    <property type="entry name" value="3-oxo-5_a-steroid_4-DH_C"/>
</dbReference>
<comment type="similarity">
    <text evidence="6 9">Belongs to the steroid 5-alpha reductase family. Polyprenal reductase subfamily.</text>
</comment>
<keyword evidence="3 9" id="KW-0812">Transmembrane</keyword>
<proteinExistence type="inferred from homology"/>
<dbReference type="GO" id="GO:0003865">
    <property type="term" value="F:3-oxo-5-alpha-steroid 4-dehydrogenase activity"/>
    <property type="evidence" value="ECO:0007669"/>
    <property type="project" value="TreeGrafter"/>
</dbReference>
<dbReference type="PROSITE" id="PS50244">
    <property type="entry name" value="S5A_REDUCTASE"/>
    <property type="match status" value="1"/>
</dbReference>
<dbReference type="GO" id="GO:0102389">
    <property type="term" value="F:polyprenol reductase activity"/>
    <property type="evidence" value="ECO:0007669"/>
    <property type="project" value="UniProtKB-UniRule"/>
</dbReference>
<dbReference type="InterPro" id="IPR039698">
    <property type="entry name" value="Dfg10/SRD5A3"/>
</dbReference>
<keyword evidence="5 9" id="KW-0472">Membrane</keyword>
<comment type="pathway">
    <text evidence="9">Protein modification; protein glycosylation.</text>
</comment>
<feature type="transmembrane region" description="Helical" evidence="9">
    <location>
        <begin position="6"/>
        <end position="23"/>
    </location>
</feature>
<evidence type="ECO:0000256" key="6">
    <source>
        <dbReference type="ARBA" id="ARBA00046320"/>
    </source>
</evidence>
<dbReference type="GO" id="GO:0016095">
    <property type="term" value="P:polyprenol catabolic process"/>
    <property type="evidence" value="ECO:0007669"/>
    <property type="project" value="UniProtKB-UniRule"/>
</dbReference>
<evidence type="ECO:0000256" key="2">
    <source>
        <dbReference type="ARBA" id="ARBA00012522"/>
    </source>
</evidence>
<evidence type="ECO:0000256" key="9">
    <source>
        <dbReference type="RuleBase" id="RU367081"/>
    </source>
</evidence>
<comment type="catalytic activity">
    <reaction evidence="8 9">
        <text>a di-trans,poly-cis-dolichal + NADP(+) = a di-trans,poly-cis-polyprenal + NADPH + H(+)</text>
        <dbReference type="Rhea" id="RHEA:80727"/>
        <dbReference type="Rhea" id="RHEA-COMP:19536"/>
        <dbReference type="Rhea" id="RHEA-COMP:19537"/>
        <dbReference type="ChEBI" id="CHEBI:15378"/>
        <dbReference type="ChEBI" id="CHEBI:57783"/>
        <dbReference type="ChEBI" id="CHEBI:58349"/>
        <dbReference type="ChEBI" id="CHEBI:231623"/>
        <dbReference type="ChEBI" id="CHEBI:231637"/>
        <dbReference type="EC" id="1.3.1.94"/>
    </reaction>
    <physiologicalReaction direction="right-to-left" evidence="8 9">
        <dbReference type="Rhea" id="RHEA:80729"/>
    </physiologicalReaction>
</comment>
<dbReference type="GO" id="GO:0160198">
    <property type="term" value="F:polyprenal reductase activity"/>
    <property type="evidence" value="ECO:0007669"/>
    <property type="project" value="UniProtKB-EC"/>
</dbReference>
<dbReference type="UniPathway" id="UPA00378"/>
<dbReference type="PANTHER" id="PTHR14624:SF0">
    <property type="entry name" value="POLYPRENOL REDUCTASE"/>
    <property type="match status" value="1"/>
</dbReference>
<dbReference type="AlphaFoldDB" id="A0A183FU03"/>
<comment type="subcellular location">
    <subcellularLocation>
        <location evidence="1">Endomembrane system</location>
        <topology evidence="1">Multi-pass membrane protein</topology>
    </subcellularLocation>
    <subcellularLocation>
        <location evidence="9">Endoplasmic reticulum membrane</location>
    </subcellularLocation>
</comment>
<dbReference type="PANTHER" id="PTHR14624">
    <property type="entry name" value="DFG10 PROTEIN"/>
    <property type="match status" value="1"/>
</dbReference>
<evidence type="ECO:0000256" key="1">
    <source>
        <dbReference type="ARBA" id="ARBA00004127"/>
    </source>
</evidence>
<feature type="domain" description="3-oxo-5-alpha-steroid 4-dehydrogenase C-terminal" evidence="10">
    <location>
        <begin position="47"/>
        <end position="152"/>
    </location>
</feature>
<dbReference type="Proteomes" id="UP000050761">
    <property type="component" value="Unassembled WGS sequence"/>
</dbReference>
<evidence type="ECO:0000259" key="10">
    <source>
        <dbReference type="Pfam" id="PF02544"/>
    </source>
</evidence>
<keyword evidence="9" id="KW-0521">NADP</keyword>
<gene>
    <name evidence="11" type="ORF">HPBE_LOCUS11614</name>
</gene>
<evidence type="ECO:0000256" key="4">
    <source>
        <dbReference type="ARBA" id="ARBA00022989"/>
    </source>
</evidence>
<accession>A0A3P7YM26</accession>
<evidence type="ECO:0000256" key="5">
    <source>
        <dbReference type="ARBA" id="ARBA00023136"/>
    </source>
</evidence>
<organism evidence="12 13">
    <name type="scientific">Heligmosomoides polygyrus</name>
    <name type="common">Parasitic roundworm</name>
    <dbReference type="NCBI Taxonomy" id="6339"/>
    <lineage>
        <taxon>Eukaryota</taxon>
        <taxon>Metazoa</taxon>
        <taxon>Ecdysozoa</taxon>
        <taxon>Nematoda</taxon>
        <taxon>Chromadorea</taxon>
        <taxon>Rhabditida</taxon>
        <taxon>Rhabditina</taxon>
        <taxon>Rhabditomorpha</taxon>
        <taxon>Strongyloidea</taxon>
        <taxon>Heligmosomidae</taxon>
        <taxon>Heligmosomoides</taxon>
    </lineage>
</organism>
<dbReference type="EMBL" id="UZAH01027167">
    <property type="protein sequence ID" value="VDO89246.1"/>
    <property type="molecule type" value="Genomic_DNA"/>
</dbReference>
<dbReference type="Pfam" id="PF02544">
    <property type="entry name" value="Steroid_dh"/>
    <property type="match status" value="1"/>
</dbReference>
<dbReference type="OrthoDB" id="5788137at2759"/>
<evidence type="ECO:0000256" key="3">
    <source>
        <dbReference type="ARBA" id="ARBA00022692"/>
    </source>
</evidence>